<feature type="transmembrane region" description="Helical" evidence="4">
    <location>
        <begin position="179"/>
        <end position="202"/>
    </location>
</feature>
<name>A0ABU1GWM2_9GAMM</name>
<organism evidence="5 6">
    <name type="scientific">Larsenimonas suaedae</name>
    <dbReference type="NCBI Taxonomy" id="1851019"/>
    <lineage>
        <taxon>Bacteria</taxon>
        <taxon>Pseudomonadati</taxon>
        <taxon>Pseudomonadota</taxon>
        <taxon>Gammaproteobacteria</taxon>
        <taxon>Oceanospirillales</taxon>
        <taxon>Halomonadaceae</taxon>
        <taxon>Larsenimonas</taxon>
    </lineage>
</organism>
<feature type="transmembrane region" description="Helical" evidence="4">
    <location>
        <begin position="416"/>
        <end position="437"/>
    </location>
</feature>
<accession>A0ABU1GWM2</accession>
<keyword evidence="3 4" id="KW-0472">Membrane</keyword>
<sequence>MATDTQDTPPQDSTLTRAFEALTHDEDARTCKDIPDSACNQQPGNFIKQLLGSLGNKLADELASARLILPWLLGALGAPGWMVGLLVPIREAGALLPQVLVAGLIRPLPQRKYVWASGSAIQAAAAFALALVALWGGGSVGGTMVLVALVILSLARGVTSIATKDVLGKTIDKQKRGQLMGWSGSLAGGATLAAGAILIALGNQPSRAALVVLLVIASIGWLVNALCALRLKEEDGATEGGSTAFATLKDGVKALKRDREFRRFNLARTLLLGSALALPYMALLAQNNSDENLKGLGVLILISGIASMIASPLWGKRADRGSHLVMRNGGLIAAAAAFLAALAALLPFAWTQTVWPFALLYAVMIIAHTGIRLGRKTYVVDLAGQKQRALYVAMSNTLTGILLLVFGAVIGVTAHLIGSAWTLILLTLSLIIAAMLAQRLHNVEQ</sequence>
<gene>
    <name evidence="5" type="ORF">QC825_10130</name>
</gene>
<feature type="transmembrane region" description="Helical" evidence="4">
    <location>
        <begin position="391"/>
        <end position="410"/>
    </location>
</feature>
<feature type="transmembrane region" description="Helical" evidence="4">
    <location>
        <begin position="113"/>
        <end position="134"/>
    </location>
</feature>
<keyword evidence="6" id="KW-1185">Reference proteome</keyword>
<dbReference type="PANTHER" id="PTHR23526">
    <property type="entry name" value="INTEGRAL MEMBRANE TRANSPORT PROTEIN-RELATED"/>
    <property type="match status" value="1"/>
</dbReference>
<evidence type="ECO:0000256" key="3">
    <source>
        <dbReference type="ARBA" id="ARBA00023136"/>
    </source>
</evidence>
<proteinExistence type="predicted"/>
<dbReference type="InterPro" id="IPR011701">
    <property type="entry name" value="MFS"/>
</dbReference>
<evidence type="ECO:0000256" key="4">
    <source>
        <dbReference type="SAM" id="Phobius"/>
    </source>
</evidence>
<feature type="transmembrane region" description="Helical" evidence="4">
    <location>
        <begin position="68"/>
        <end position="87"/>
    </location>
</feature>
<dbReference type="RefSeq" id="WP_251594029.1">
    <property type="nucleotide sequence ID" value="NZ_JAMLJI010000003.1"/>
</dbReference>
<evidence type="ECO:0000256" key="1">
    <source>
        <dbReference type="ARBA" id="ARBA00022692"/>
    </source>
</evidence>
<reference evidence="5 6" key="1">
    <citation type="submission" date="2023-04" db="EMBL/GenBank/DDBJ databases">
        <title>A long-awaited taxogenomic arrangement of the family Halomonadaceae.</title>
        <authorList>
            <person name="De La Haba R."/>
            <person name="Chuvochina M."/>
            <person name="Wittouck S."/>
            <person name="Arahal D.R."/>
            <person name="Sanchez-Porro C."/>
            <person name="Hugenholtz P."/>
            <person name="Ventosa A."/>
        </authorList>
    </citation>
    <scope>NUCLEOTIDE SEQUENCE [LARGE SCALE GENOMIC DNA]</scope>
    <source>
        <strain evidence="5 6">DSM 22428</strain>
    </source>
</reference>
<keyword evidence="2 4" id="KW-1133">Transmembrane helix</keyword>
<dbReference type="Gene3D" id="1.20.1250.20">
    <property type="entry name" value="MFS general substrate transporter like domains"/>
    <property type="match status" value="1"/>
</dbReference>
<evidence type="ECO:0000256" key="2">
    <source>
        <dbReference type="ARBA" id="ARBA00022989"/>
    </source>
</evidence>
<feature type="transmembrane region" description="Helical" evidence="4">
    <location>
        <begin position="140"/>
        <end position="158"/>
    </location>
</feature>
<dbReference type="InterPro" id="IPR036259">
    <property type="entry name" value="MFS_trans_sf"/>
</dbReference>
<protein>
    <submittedName>
        <fullName evidence="5">MFS transporter</fullName>
    </submittedName>
</protein>
<feature type="transmembrane region" description="Helical" evidence="4">
    <location>
        <begin position="295"/>
        <end position="314"/>
    </location>
</feature>
<dbReference type="SUPFAM" id="SSF103473">
    <property type="entry name" value="MFS general substrate transporter"/>
    <property type="match status" value="1"/>
</dbReference>
<dbReference type="EMBL" id="JARWAO010000005">
    <property type="protein sequence ID" value="MDR5896429.1"/>
    <property type="molecule type" value="Genomic_DNA"/>
</dbReference>
<evidence type="ECO:0000313" key="6">
    <source>
        <dbReference type="Proteomes" id="UP001269375"/>
    </source>
</evidence>
<dbReference type="Pfam" id="PF07690">
    <property type="entry name" value="MFS_1"/>
    <property type="match status" value="1"/>
</dbReference>
<feature type="transmembrane region" description="Helical" evidence="4">
    <location>
        <begin position="208"/>
        <end position="229"/>
    </location>
</feature>
<feature type="transmembrane region" description="Helical" evidence="4">
    <location>
        <begin position="326"/>
        <end position="348"/>
    </location>
</feature>
<keyword evidence="1 4" id="KW-0812">Transmembrane</keyword>
<dbReference type="Proteomes" id="UP001269375">
    <property type="component" value="Unassembled WGS sequence"/>
</dbReference>
<dbReference type="InterPro" id="IPR052528">
    <property type="entry name" value="Sugar_transport-like"/>
</dbReference>
<evidence type="ECO:0000313" key="5">
    <source>
        <dbReference type="EMBL" id="MDR5896429.1"/>
    </source>
</evidence>
<dbReference type="PANTHER" id="PTHR23526:SF4">
    <property type="entry name" value="INTEGRAL MEMBRANE TRANSPORT PROTEIN"/>
    <property type="match status" value="1"/>
</dbReference>
<feature type="transmembrane region" description="Helical" evidence="4">
    <location>
        <begin position="354"/>
        <end position="371"/>
    </location>
</feature>
<feature type="transmembrane region" description="Helical" evidence="4">
    <location>
        <begin position="266"/>
        <end position="283"/>
    </location>
</feature>
<comment type="caution">
    <text evidence="5">The sequence shown here is derived from an EMBL/GenBank/DDBJ whole genome shotgun (WGS) entry which is preliminary data.</text>
</comment>